<evidence type="ECO:0000313" key="2">
    <source>
        <dbReference type="Proteomes" id="UP001164746"/>
    </source>
</evidence>
<dbReference type="EMBL" id="CP111023">
    <property type="protein sequence ID" value="WAR21046.1"/>
    <property type="molecule type" value="Genomic_DNA"/>
</dbReference>
<proteinExistence type="predicted"/>
<name>A0ABY7FJE1_MYAAR</name>
<dbReference type="Proteomes" id="UP001164746">
    <property type="component" value="Chromosome 12"/>
</dbReference>
<accession>A0ABY7FJE1</accession>
<gene>
    <name evidence="1" type="ORF">MAR_015020</name>
</gene>
<keyword evidence="2" id="KW-1185">Reference proteome</keyword>
<sequence>MFPLPYQTCFSSSNQHVVHIHSMLSPHFQSMFSLPIPSMCSPPTHSMCSPPTHSMCSPPTHSMCSPPTHSMCSPPTHSMCSPPTHSMCSPPTHSMCSLPIHSMCSPPIHSMCSPPIYSMFSPPTHRMAFMCPNDLATLPRYDPLSMELLDILTGSELGRRELVFMNGDIESSEGVIMGKSGAWEGSGPGEEGPLNPVESCWIIENYERRAVDDAAHDKRLAWLDLPSKWRTDLPVAVDSNRQNASPDTVNTLKKDFILHTMGNGYLYQNCCVRISPGIVVSVLIKSRKAKHSTKYRKLQSW</sequence>
<protein>
    <submittedName>
        <fullName evidence="1">Uncharacterized protein</fullName>
    </submittedName>
</protein>
<organism evidence="1 2">
    <name type="scientific">Mya arenaria</name>
    <name type="common">Soft-shell clam</name>
    <dbReference type="NCBI Taxonomy" id="6604"/>
    <lineage>
        <taxon>Eukaryota</taxon>
        <taxon>Metazoa</taxon>
        <taxon>Spiralia</taxon>
        <taxon>Lophotrochozoa</taxon>
        <taxon>Mollusca</taxon>
        <taxon>Bivalvia</taxon>
        <taxon>Autobranchia</taxon>
        <taxon>Heteroconchia</taxon>
        <taxon>Euheterodonta</taxon>
        <taxon>Imparidentia</taxon>
        <taxon>Neoheterodontei</taxon>
        <taxon>Myida</taxon>
        <taxon>Myoidea</taxon>
        <taxon>Myidae</taxon>
        <taxon>Mya</taxon>
    </lineage>
</organism>
<reference evidence="1" key="1">
    <citation type="submission" date="2022-11" db="EMBL/GenBank/DDBJ databases">
        <title>Centuries of genome instability and evolution in soft-shell clam transmissible cancer (bioRxiv).</title>
        <authorList>
            <person name="Hart S.F.M."/>
            <person name="Yonemitsu M.A."/>
            <person name="Giersch R.M."/>
            <person name="Beal B.F."/>
            <person name="Arriagada G."/>
            <person name="Davis B.W."/>
            <person name="Ostrander E.A."/>
            <person name="Goff S.P."/>
            <person name="Metzger M.J."/>
        </authorList>
    </citation>
    <scope>NUCLEOTIDE SEQUENCE</scope>
    <source>
        <strain evidence="1">MELC-2E11</strain>
        <tissue evidence="1">Siphon/mantle</tissue>
    </source>
</reference>
<evidence type="ECO:0000313" key="1">
    <source>
        <dbReference type="EMBL" id="WAR21046.1"/>
    </source>
</evidence>